<evidence type="ECO:0000256" key="6">
    <source>
        <dbReference type="ARBA" id="ARBA00022723"/>
    </source>
</evidence>
<evidence type="ECO:0000313" key="16">
    <source>
        <dbReference type="EMBL" id="PXX24445.1"/>
    </source>
</evidence>
<evidence type="ECO:0000256" key="10">
    <source>
        <dbReference type="ARBA" id="ARBA00049252"/>
    </source>
</evidence>
<evidence type="ECO:0000256" key="9">
    <source>
        <dbReference type="ARBA" id="ARBA00032005"/>
    </source>
</evidence>
<evidence type="ECO:0000256" key="3">
    <source>
        <dbReference type="ARBA" id="ARBA00006576"/>
    </source>
</evidence>
<evidence type="ECO:0000256" key="5">
    <source>
        <dbReference type="ARBA" id="ARBA00018266"/>
    </source>
</evidence>
<evidence type="ECO:0000256" key="4">
    <source>
        <dbReference type="ARBA" id="ARBA00012783"/>
    </source>
</evidence>
<dbReference type="GO" id="GO:0004126">
    <property type="term" value="F:cytidine deaminase activity"/>
    <property type="evidence" value="ECO:0007669"/>
    <property type="project" value="UniProtKB-UniRule"/>
</dbReference>
<dbReference type="PROSITE" id="PS51747">
    <property type="entry name" value="CYT_DCMP_DEAMINASES_2"/>
    <property type="match status" value="1"/>
</dbReference>
<dbReference type="GeneID" id="84900229"/>
<dbReference type="CDD" id="cd01283">
    <property type="entry name" value="cytidine_deaminase"/>
    <property type="match status" value="1"/>
</dbReference>
<accession>A0A318I0N1</accession>
<dbReference type="RefSeq" id="WP_025815157.1">
    <property type="nucleotide sequence ID" value="NZ_BAIZ01000001.1"/>
</dbReference>
<comment type="similarity">
    <text evidence="3 14">Belongs to the cytidine and deoxycytidylate deaminase family.</text>
</comment>
<keyword evidence="6 13" id="KW-0479">Metal-binding</keyword>
<dbReference type="PANTHER" id="PTHR11644">
    <property type="entry name" value="CYTIDINE DEAMINASE"/>
    <property type="match status" value="1"/>
</dbReference>
<comment type="cofactor">
    <cofactor evidence="1 13 14">
        <name>Zn(2+)</name>
        <dbReference type="ChEBI" id="CHEBI:29105"/>
    </cofactor>
</comment>
<evidence type="ECO:0000256" key="1">
    <source>
        <dbReference type="ARBA" id="ARBA00001947"/>
    </source>
</evidence>
<dbReference type="GO" id="GO:0055086">
    <property type="term" value="P:nucleobase-containing small molecule metabolic process"/>
    <property type="evidence" value="ECO:0007669"/>
    <property type="project" value="UniProtKB-ARBA"/>
</dbReference>
<gene>
    <name evidence="16" type="ORF">EJ73_00250</name>
</gene>
<dbReference type="InterPro" id="IPR016193">
    <property type="entry name" value="Cytidine_deaminase-like"/>
</dbReference>
<keyword evidence="7 14" id="KW-0378">Hydrolase</keyword>
<dbReference type="SUPFAM" id="SSF53927">
    <property type="entry name" value="Cytidine deaminase-like"/>
    <property type="match status" value="1"/>
</dbReference>
<dbReference type="NCBIfam" id="NF004064">
    <property type="entry name" value="PRK05578.1"/>
    <property type="match status" value="1"/>
</dbReference>
<dbReference type="STRING" id="1122991.GCA_000613445_03278"/>
<dbReference type="Proteomes" id="UP000248314">
    <property type="component" value="Unassembled WGS sequence"/>
</dbReference>
<dbReference type="Pfam" id="PF00383">
    <property type="entry name" value="dCMP_cyt_deam_1"/>
    <property type="match status" value="1"/>
</dbReference>
<reference evidence="16 17" key="1">
    <citation type="submission" date="2018-05" db="EMBL/GenBank/DDBJ databases">
        <title>Genomic Encyclopedia of Type Strains, Phase I: the one thousand microbial genomes (KMG-I) project.</title>
        <authorList>
            <person name="Kyrpides N."/>
        </authorList>
    </citation>
    <scope>NUCLEOTIDE SEQUENCE [LARGE SCALE GENOMIC DNA]</scope>
    <source>
        <strain evidence="16 17">DSM 15611</strain>
    </source>
</reference>
<dbReference type="EMBL" id="QJJX01000002">
    <property type="protein sequence ID" value="PXX24445.1"/>
    <property type="molecule type" value="Genomic_DNA"/>
</dbReference>
<dbReference type="InterPro" id="IPR050202">
    <property type="entry name" value="Cyt/Deoxycyt_deaminase"/>
</dbReference>
<dbReference type="EC" id="3.5.4.5" evidence="4 14"/>
<dbReference type="PANTHER" id="PTHR11644:SF2">
    <property type="entry name" value="CYTIDINE DEAMINASE"/>
    <property type="match status" value="1"/>
</dbReference>
<dbReference type="GO" id="GO:0008270">
    <property type="term" value="F:zinc ion binding"/>
    <property type="evidence" value="ECO:0007669"/>
    <property type="project" value="UniProtKB-UniRule"/>
</dbReference>
<comment type="function">
    <text evidence="2 14">This enzyme scavenges exogenous and endogenous cytidine and 2'-deoxycytidine for UMP synthesis.</text>
</comment>
<feature type="binding site" evidence="13">
    <location>
        <position position="114"/>
    </location>
    <ligand>
        <name>Zn(2+)</name>
        <dbReference type="ChEBI" id="CHEBI:29105"/>
        <note>catalytic</note>
    </ligand>
</feature>
<proteinExistence type="inferred from homology"/>
<sequence length="160" mass="17761">MRTLDLNILIREFVFEEMTDADRQLLEQAKQATDNAYAKYSNFYVGAAALLDDGSVVIGSNQENAAFPSGLCAERSAIFAAQSHYPTKSVNTLAIAARNENGFLSNPISPCGACRQVMLEIEERYKHPVRILLYGTSRVFEISSVKDLLPLSFVDAHMHE</sequence>
<evidence type="ECO:0000256" key="7">
    <source>
        <dbReference type="ARBA" id="ARBA00022801"/>
    </source>
</evidence>
<evidence type="ECO:0000256" key="12">
    <source>
        <dbReference type="PIRSR" id="PIRSR606262-1"/>
    </source>
</evidence>
<evidence type="ECO:0000259" key="15">
    <source>
        <dbReference type="PROSITE" id="PS51747"/>
    </source>
</evidence>
<feature type="binding site" evidence="13">
    <location>
        <position position="72"/>
    </location>
    <ligand>
        <name>Zn(2+)</name>
        <dbReference type="ChEBI" id="CHEBI:29105"/>
        <note>catalytic</note>
    </ligand>
</feature>
<evidence type="ECO:0000256" key="11">
    <source>
        <dbReference type="ARBA" id="ARBA00049558"/>
    </source>
</evidence>
<evidence type="ECO:0000256" key="2">
    <source>
        <dbReference type="ARBA" id="ARBA00003949"/>
    </source>
</evidence>
<feature type="binding site" evidence="13">
    <location>
        <position position="111"/>
    </location>
    <ligand>
        <name>Zn(2+)</name>
        <dbReference type="ChEBI" id="CHEBI:29105"/>
        <note>catalytic</note>
    </ligand>
</feature>
<comment type="catalytic activity">
    <reaction evidence="10 14">
        <text>2'-deoxycytidine + H2O + H(+) = 2'-deoxyuridine + NH4(+)</text>
        <dbReference type="Rhea" id="RHEA:13433"/>
        <dbReference type="ChEBI" id="CHEBI:15377"/>
        <dbReference type="ChEBI" id="CHEBI:15378"/>
        <dbReference type="ChEBI" id="CHEBI:15698"/>
        <dbReference type="ChEBI" id="CHEBI:16450"/>
        <dbReference type="ChEBI" id="CHEBI:28938"/>
        <dbReference type="EC" id="3.5.4.5"/>
    </reaction>
</comment>
<dbReference type="Gene3D" id="3.40.140.10">
    <property type="entry name" value="Cytidine Deaminase, domain 2"/>
    <property type="match status" value="1"/>
</dbReference>
<dbReference type="PROSITE" id="PS00903">
    <property type="entry name" value="CYT_DCMP_DEAMINASES_1"/>
    <property type="match status" value="1"/>
</dbReference>
<comment type="caution">
    <text evidence="16">The sequence shown here is derived from an EMBL/GenBank/DDBJ whole genome shotgun (WGS) entry which is preliminary data.</text>
</comment>
<dbReference type="NCBIfam" id="TIGR01354">
    <property type="entry name" value="cyt_deam_tetra"/>
    <property type="match status" value="1"/>
</dbReference>
<keyword evidence="8 13" id="KW-0862">Zinc</keyword>
<evidence type="ECO:0000256" key="14">
    <source>
        <dbReference type="RuleBase" id="RU364006"/>
    </source>
</evidence>
<evidence type="ECO:0000256" key="8">
    <source>
        <dbReference type="ARBA" id="ARBA00022833"/>
    </source>
</evidence>
<dbReference type="OrthoDB" id="9795347at2"/>
<dbReference type="InterPro" id="IPR016192">
    <property type="entry name" value="APOBEC/CMP_deaminase_Zn-bd"/>
</dbReference>
<dbReference type="GO" id="GO:0005829">
    <property type="term" value="C:cytosol"/>
    <property type="evidence" value="ECO:0007669"/>
    <property type="project" value="TreeGrafter"/>
</dbReference>
<feature type="active site" description="Proton donor" evidence="12">
    <location>
        <position position="74"/>
    </location>
</feature>
<dbReference type="AlphaFoldDB" id="A0A318I0N1"/>
<evidence type="ECO:0000313" key="17">
    <source>
        <dbReference type="Proteomes" id="UP000248314"/>
    </source>
</evidence>
<feature type="domain" description="CMP/dCMP-type deaminase" evidence="15">
    <location>
        <begin position="20"/>
        <end position="156"/>
    </location>
</feature>
<dbReference type="InterPro" id="IPR006262">
    <property type="entry name" value="Cyt_deam_tetra"/>
</dbReference>
<comment type="catalytic activity">
    <reaction evidence="11 14">
        <text>cytidine + H2O + H(+) = uridine + NH4(+)</text>
        <dbReference type="Rhea" id="RHEA:16069"/>
        <dbReference type="ChEBI" id="CHEBI:15377"/>
        <dbReference type="ChEBI" id="CHEBI:15378"/>
        <dbReference type="ChEBI" id="CHEBI:16704"/>
        <dbReference type="ChEBI" id="CHEBI:17562"/>
        <dbReference type="ChEBI" id="CHEBI:28938"/>
        <dbReference type="EC" id="3.5.4.5"/>
    </reaction>
</comment>
<dbReference type="GO" id="GO:0042802">
    <property type="term" value="F:identical protein binding"/>
    <property type="evidence" value="ECO:0007669"/>
    <property type="project" value="UniProtKB-ARBA"/>
</dbReference>
<dbReference type="GO" id="GO:0072527">
    <property type="term" value="P:pyrimidine-containing compound metabolic process"/>
    <property type="evidence" value="ECO:0007669"/>
    <property type="project" value="UniProtKB-ARBA"/>
</dbReference>
<organism evidence="16 17">
    <name type="scientific">Hoylesella shahii DSM 15611 = JCM 12083</name>
    <dbReference type="NCBI Taxonomy" id="1122991"/>
    <lineage>
        <taxon>Bacteria</taxon>
        <taxon>Pseudomonadati</taxon>
        <taxon>Bacteroidota</taxon>
        <taxon>Bacteroidia</taxon>
        <taxon>Bacteroidales</taxon>
        <taxon>Prevotellaceae</taxon>
        <taxon>Hoylesella</taxon>
    </lineage>
</organism>
<name>A0A318I0N1_9BACT</name>
<protein>
    <recommendedName>
        <fullName evidence="5 14">Cytidine deaminase</fullName>
        <ecNumber evidence="4 14">3.5.4.5</ecNumber>
    </recommendedName>
    <alternativeName>
        <fullName evidence="9 14">Cytidine aminohydrolase</fullName>
    </alternativeName>
</protein>
<keyword evidence="17" id="KW-1185">Reference proteome</keyword>
<evidence type="ECO:0000256" key="13">
    <source>
        <dbReference type="PIRSR" id="PIRSR606262-3"/>
    </source>
</evidence>
<dbReference type="InterPro" id="IPR002125">
    <property type="entry name" value="CMP_dCMP_dom"/>
</dbReference>